<name>A0AAW9NW08_9BACL</name>
<keyword evidence="2" id="KW-0012">Acyltransferase</keyword>
<keyword evidence="6" id="KW-1185">Reference proteome</keyword>
<comment type="caution">
    <text evidence="5">The sequence shown here is derived from an EMBL/GenBank/DDBJ whole genome shotgun (WGS) entry which is preliminary data.</text>
</comment>
<sequence length="169" mass="19720">MKITLGKLEYIDMKDLYEFELENRTYFEKTVPSRGDDYYHFETFKRKNEELLKEQMQELSYFYLIKNEGGQIVGRINLTDIDKNQHLGHLGYRVGEAYIGKGIANQALQLLLATIEDKGIQQIAAQTTTNNIASQKILEKNGFTYIRTSDEVFEMNGQSLKFVYYKWGC</sequence>
<dbReference type="EC" id="2.-.-.-" evidence="5"/>
<gene>
    <name evidence="5" type="ORF">P9B03_18750</name>
</gene>
<comment type="similarity">
    <text evidence="3">Belongs to the acetyltransferase family. RimJ subfamily.</text>
</comment>
<evidence type="ECO:0000256" key="1">
    <source>
        <dbReference type="ARBA" id="ARBA00022679"/>
    </source>
</evidence>
<reference evidence="5 6" key="1">
    <citation type="submission" date="2023-03" db="EMBL/GenBank/DDBJ databases">
        <title>Bacillus Genome Sequencing.</title>
        <authorList>
            <person name="Dunlap C."/>
        </authorList>
    </citation>
    <scope>NUCLEOTIDE SEQUENCE [LARGE SCALE GENOMIC DNA]</scope>
    <source>
        <strain evidence="5 6">B-59205</strain>
    </source>
</reference>
<dbReference type="InterPro" id="IPR000182">
    <property type="entry name" value="GNAT_dom"/>
</dbReference>
<accession>A0AAW9NW08</accession>
<proteinExistence type="inferred from homology"/>
<dbReference type="GO" id="GO:0008999">
    <property type="term" value="F:protein-N-terminal-alanine acetyltransferase activity"/>
    <property type="evidence" value="ECO:0007669"/>
    <property type="project" value="TreeGrafter"/>
</dbReference>
<evidence type="ECO:0000256" key="2">
    <source>
        <dbReference type="ARBA" id="ARBA00023315"/>
    </source>
</evidence>
<dbReference type="PANTHER" id="PTHR43792:SF8">
    <property type="entry name" value="[RIBOSOMAL PROTEIN US5]-ALANINE N-ACETYLTRANSFERASE"/>
    <property type="match status" value="1"/>
</dbReference>
<evidence type="ECO:0000256" key="3">
    <source>
        <dbReference type="ARBA" id="ARBA00038502"/>
    </source>
</evidence>
<dbReference type="Proteomes" id="UP001344888">
    <property type="component" value="Unassembled WGS sequence"/>
</dbReference>
<evidence type="ECO:0000313" key="6">
    <source>
        <dbReference type="Proteomes" id="UP001344888"/>
    </source>
</evidence>
<dbReference type="Pfam" id="PF13302">
    <property type="entry name" value="Acetyltransf_3"/>
    <property type="match status" value="1"/>
</dbReference>
<dbReference type="Gene3D" id="3.40.630.30">
    <property type="match status" value="1"/>
</dbReference>
<dbReference type="EMBL" id="JARSFG010000033">
    <property type="protein sequence ID" value="MEC1180508.1"/>
    <property type="molecule type" value="Genomic_DNA"/>
</dbReference>
<protein>
    <submittedName>
        <fullName evidence="5">GNAT family protein</fullName>
        <ecNumber evidence="5">2.-.-.-</ecNumber>
    </submittedName>
</protein>
<dbReference type="RefSeq" id="WP_326125046.1">
    <property type="nucleotide sequence ID" value="NZ_JARSFG010000033.1"/>
</dbReference>
<evidence type="ECO:0000259" key="4">
    <source>
        <dbReference type="PROSITE" id="PS51186"/>
    </source>
</evidence>
<dbReference type="AlphaFoldDB" id="A0AAW9NW08"/>
<dbReference type="PROSITE" id="PS51186">
    <property type="entry name" value="GNAT"/>
    <property type="match status" value="1"/>
</dbReference>
<feature type="domain" description="N-acetyltransferase" evidence="4">
    <location>
        <begin position="3"/>
        <end position="169"/>
    </location>
</feature>
<evidence type="ECO:0000313" key="5">
    <source>
        <dbReference type="EMBL" id="MEC1180508.1"/>
    </source>
</evidence>
<dbReference type="PANTHER" id="PTHR43792">
    <property type="entry name" value="GNAT FAMILY, PUTATIVE (AFU_ORTHOLOGUE AFUA_3G00765)-RELATED-RELATED"/>
    <property type="match status" value="1"/>
</dbReference>
<dbReference type="InterPro" id="IPR051531">
    <property type="entry name" value="N-acetyltransferase"/>
</dbReference>
<dbReference type="InterPro" id="IPR016181">
    <property type="entry name" value="Acyl_CoA_acyltransferase"/>
</dbReference>
<organism evidence="5 6">
    <name type="scientific">Metasolibacillus meyeri</name>
    <dbReference type="NCBI Taxonomy" id="1071052"/>
    <lineage>
        <taxon>Bacteria</taxon>
        <taxon>Bacillati</taxon>
        <taxon>Bacillota</taxon>
        <taxon>Bacilli</taxon>
        <taxon>Bacillales</taxon>
        <taxon>Caryophanaceae</taxon>
        <taxon>Metasolibacillus</taxon>
    </lineage>
</organism>
<keyword evidence="1 5" id="KW-0808">Transferase</keyword>
<dbReference type="SUPFAM" id="SSF55729">
    <property type="entry name" value="Acyl-CoA N-acyltransferases (Nat)"/>
    <property type="match status" value="1"/>
</dbReference>
<dbReference type="GO" id="GO:0005737">
    <property type="term" value="C:cytoplasm"/>
    <property type="evidence" value="ECO:0007669"/>
    <property type="project" value="TreeGrafter"/>
</dbReference>